<dbReference type="NCBIfam" id="TIGR00234">
    <property type="entry name" value="tyrS"/>
    <property type="match status" value="1"/>
</dbReference>
<dbReference type="PANTHER" id="PTHR11766:SF0">
    <property type="entry name" value="TYROSINE--TRNA LIGASE, MITOCHONDRIAL"/>
    <property type="match status" value="1"/>
</dbReference>
<dbReference type="CDD" id="cd00805">
    <property type="entry name" value="TyrRS_core"/>
    <property type="match status" value="1"/>
</dbReference>
<protein>
    <recommendedName>
        <fullName evidence="10">Tyrosine--tRNA ligase</fullName>
        <ecNumber evidence="10">6.1.1.1</ecNumber>
    </recommendedName>
    <alternativeName>
        <fullName evidence="10">Tyrosyl-tRNA synthetase</fullName>
    </alternativeName>
</protein>
<dbReference type="SUPFAM" id="SSF52374">
    <property type="entry name" value="Nucleotidylyl transferase"/>
    <property type="match status" value="1"/>
</dbReference>
<dbReference type="AlphaFoldDB" id="A0A167CPL0"/>
<comment type="caution">
    <text evidence="13">The sequence shown here is derived from an EMBL/GenBank/DDBJ whole genome shotgun (WGS) entry which is preliminary data.</text>
</comment>
<organism evidence="13 14">
    <name type="scientific">Beauveria brongniartii RCEF 3172</name>
    <dbReference type="NCBI Taxonomy" id="1081107"/>
    <lineage>
        <taxon>Eukaryota</taxon>
        <taxon>Fungi</taxon>
        <taxon>Dikarya</taxon>
        <taxon>Ascomycota</taxon>
        <taxon>Pezizomycotina</taxon>
        <taxon>Sordariomycetes</taxon>
        <taxon>Hypocreomycetidae</taxon>
        <taxon>Hypocreales</taxon>
        <taxon>Cordycipitaceae</taxon>
        <taxon>Beauveria</taxon>
        <taxon>Beauveria brongniartii</taxon>
    </lineage>
</organism>
<dbReference type="InterPro" id="IPR002307">
    <property type="entry name" value="Tyr-tRNA-ligase"/>
</dbReference>
<feature type="domain" description="Tyrosyl-tRNA synthetase C-terminal" evidence="12">
    <location>
        <begin position="435"/>
        <end position="551"/>
    </location>
</feature>
<evidence type="ECO:0000313" key="13">
    <source>
        <dbReference type="EMBL" id="OAA41426.1"/>
    </source>
</evidence>
<evidence type="ECO:0000256" key="7">
    <source>
        <dbReference type="ARBA" id="ARBA00022917"/>
    </source>
</evidence>
<comment type="subcellular location">
    <subcellularLocation>
        <location evidence="1">Mitochondrion matrix</location>
    </subcellularLocation>
</comment>
<evidence type="ECO:0000256" key="5">
    <source>
        <dbReference type="ARBA" id="ARBA00022741"/>
    </source>
</evidence>
<dbReference type="EC" id="6.1.1.1" evidence="10"/>
<keyword evidence="5 10" id="KW-0547">Nucleotide-binding</keyword>
<dbReference type="Pfam" id="PF00579">
    <property type="entry name" value="tRNA-synt_1b"/>
    <property type="match status" value="1"/>
</dbReference>
<dbReference type="Gene3D" id="1.10.240.10">
    <property type="entry name" value="Tyrosyl-Transfer RNA Synthetase"/>
    <property type="match status" value="1"/>
</dbReference>
<dbReference type="Gene3D" id="3.10.290.10">
    <property type="entry name" value="RNA-binding S4 domain"/>
    <property type="match status" value="1"/>
</dbReference>
<dbReference type="Proteomes" id="UP000076863">
    <property type="component" value="Unassembled WGS sequence"/>
</dbReference>
<dbReference type="FunFam" id="1.10.240.10:FF:000001">
    <property type="entry name" value="Tyrosine--tRNA ligase"/>
    <property type="match status" value="1"/>
</dbReference>
<dbReference type="Gene3D" id="3.40.50.620">
    <property type="entry name" value="HUPs"/>
    <property type="match status" value="1"/>
</dbReference>
<dbReference type="GO" id="GO:0005829">
    <property type="term" value="C:cytosol"/>
    <property type="evidence" value="ECO:0007669"/>
    <property type="project" value="TreeGrafter"/>
</dbReference>
<dbReference type="InterPro" id="IPR036986">
    <property type="entry name" value="S4_RNA-bd_sf"/>
</dbReference>
<name>A0A167CPL0_9HYPO</name>
<keyword evidence="14" id="KW-1185">Reference proteome</keyword>
<dbReference type="InterPro" id="IPR032005">
    <property type="entry name" value="TyrRSs_C"/>
</dbReference>
<evidence type="ECO:0000256" key="4">
    <source>
        <dbReference type="ARBA" id="ARBA00022664"/>
    </source>
</evidence>
<dbReference type="InterPro" id="IPR024088">
    <property type="entry name" value="Tyr-tRNA-ligase_bac-type"/>
</dbReference>
<evidence type="ECO:0000256" key="10">
    <source>
        <dbReference type="RuleBase" id="RU361234"/>
    </source>
</evidence>
<dbReference type="GO" id="GO:0006437">
    <property type="term" value="P:tyrosyl-tRNA aminoacylation"/>
    <property type="evidence" value="ECO:0007669"/>
    <property type="project" value="InterPro"/>
</dbReference>
<dbReference type="PROSITE" id="PS00178">
    <property type="entry name" value="AA_TRNA_LIGASE_I"/>
    <property type="match status" value="1"/>
</dbReference>
<dbReference type="GO" id="GO:0006397">
    <property type="term" value="P:mRNA processing"/>
    <property type="evidence" value="ECO:0007669"/>
    <property type="project" value="UniProtKB-KW"/>
</dbReference>
<keyword evidence="8 10" id="KW-0030">Aminoacyl-tRNA synthetase</keyword>
<evidence type="ECO:0000256" key="8">
    <source>
        <dbReference type="ARBA" id="ARBA00023146"/>
    </source>
</evidence>
<evidence type="ECO:0000259" key="12">
    <source>
        <dbReference type="Pfam" id="PF16714"/>
    </source>
</evidence>
<accession>A0A167CPL0</accession>
<comment type="catalytic activity">
    <reaction evidence="9 10">
        <text>tRNA(Tyr) + L-tyrosine + ATP = L-tyrosyl-tRNA(Tyr) + AMP + diphosphate + H(+)</text>
        <dbReference type="Rhea" id="RHEA:10220"/>
        <dbReference type="Rhea" id="RHEA-COMP:9706"/>
        <dbReference type="Rhea" id="RHEA-COMP:9707"/>
        <dbReference type="ChEBI" id="CHEBI:15378"/>
        <dbReference type="ChEBI" id="CHEBI:30616"/>
        <dbReference type="ChEBI" id="CHEBI:33019"/>
        <dbReference type="ChEBI" id="CHEBI:58315"/>
        <dbReference type="ChEBI" id="CHEBI:78442"/>
        <dbReference type="ChEBI" id="CHEBI:78536"/>
        <dbReference type="ChEBI" id="CHEBI:456215"/>
        <dbReference type="EC" id="6.1.1.1"/>
    </reaction>
</comment>
<keyword evidence="3 10" id="KW-0436">Ligase</keyword>
<keyword evidence="4" id="KW-0507">mRNA processing</keyword>
<evidence type="ECO:0000256" key="1">
    <source>
        <dbReference type="ARBA" id="ARBA00004305"/>
    </source>
</evidence>
<keyword evidence="7 10" id="KW-0648">Protein biosynthesis</keyword>
<dbReference type="EMBL" id="AZHA01000016">
    <property type="protein sequence ID" value="OAA41426.1"/>
    <property type="molecule type" value="Genomic_DNA"/>
</dbReference>
<comment type="similarity">
    <text evidence="2 10">Belongs to the class-I aminoacyl-tRNA synthetase family.</text>
</comment>
<dbReference type="GO" id="GO:0003723">
    <property type="term" value="F:RNA binding"/>
    <property type="evidence" value="ECO:0007669"/>
    <property type="project" value="InterPro"/>
</dbReference>
<evidence type="ECO:0000313" key="14">
    <source>
        <dbReference type="Proteomes" id="UP000076863"/>
    </source>
</evidence>
<feature type="region of interest" description="Disordered" evidence="11">
    <location>
        <begin position="585"/>
        <end position="639"/>
    </location>
</feature>
<evidence type="ECO:0000256" key="2">
    <source>
        <dbReference type="ARBA" id="ARBA00005594"/>
    </source>
</evidence>
<keyword evidence="6 10" id="KW-0067">ATP-binding</keyword>
<dbReference type="InterPro" id="IPR001412">
    <property type="entry name" value="aa-tRNA-synth_I_CS"/>
</dbReference>
<reference evidence="13 14" key="1">
    <citation type="journal article" date="2016" name="Genome Biol. Evol.">
        <title>Divergent and convergent evolution of fungal pathogenicity.</title>
        <authorList>
            <person name="Shang Y."/>
            <person name="Xiao G."/>
            <person name="Zheng P."/>
            <person name="Cen K."/>
            <person name="Zhan S."/>
            <person name="Wang C."/>
        </authorList>
    </citation>
    <scope>NUCLEOTIDE SEQUENCE [LARGE SCALE GENOMIC DNA]</scope>
    <source>
        <strain evidence="13 14">RCEF 3172</strain>
    </source>
</reference>
<dbReference type="GO" id="GO:0005524">
    <property type="term" value="F:ATP binding"/>
    <property type="evidence" value="ECO:0007669"/>
    <property type="project" value="UniProtKB-KW"/>
</dbReference>
<evidence type="ECO:0000256" key="11">
    <source>
        <dbReference type="SAM" id="MobiDB-lite"/>
    </source>
</evidence>
<evidence type="ECO:0000256" key="3">
    <source>
        <dbReference type="ARBA" id="ARBA00022598"/>
    </source>
</evidence>
<evidence type="ECO:0000256" key="6">
    <source>
        <dbReference type="ARBA" id="ARBA00022840"/>
    </source>
</evidence>
<dbReference type="FunFam" id="3.40.50.620:FF:000227">
    <property type="entry name" value="Tyrosine--tRNA ligase"/>
    <property type="match status" value="1"/>
</dbReference>
<feature type="compositionally biased region" description="Basic and acidic residues" evidence="11">
    <location>
        <begin position="602"/>
        <end position="628"/>
    </location>
</feature>
<gene>
    <name evidence="13" type="ORF">BBO_05412</name>
</gene>
<dbReference type="OrthoDB" id="337870at2759"/>
<proteinExistence type="inferred from homology"/>
<dbReference type="Pfam" id="PF16714">
    <property type="entry name" value="TyrRSs_C"/>
    <property type="match status" value="1"/>
</dbReference>
<dbReference type="GO" id="GO:0005759">
    <property type="term" value="C:mitochondrial matrix"/>
    <property type="evidence" value="ECO:0007669"/>
    <property type="project" value="UniProtKB-SubCell"/>
</dbReference>
<dbReference type="InterPro" id="IPR002305">
    <property type="entry name" value="aa-tRNA-synth_Ic"/>
</dbReference>
<dbReference type="PRINTS" id="PR01040">
    <property type="entry name" value="TRNASYNTHTYR"/>
</dbReference>
<sequence>MAARLTATALAPIRTTSQSLCVSRQLRHPLFRDQQIRGIAHSYLLKVSEGEKRWKERAKQIQDGELRHVWDILDERGYIKDVAGDPDRIKEIMRVKRIGAYVGIDPTADSMHVGHMLALMPLFWLWFHGHPAVTLIGGATARIGDPTGRLTSRQQLSNADISKNITKLHYQLTKLWHNVIQMRIKYGYDDDWAAKRHLLNNNMWLGGLTTYDFIKRLARHTRIGPMLSRDTVKRKMSEGDGMSLGEFMYPLMQGWDFWHMYNKINIQMQIGGSDQYGNIVAGIDALKTIRETEEAPYARMETGWQHEPVGFTVPLLTDSSGNKLGKSEGNAIWLDEFKTSAFDLYGYFMCRPDEEVEKLLKLFTFLPMDQIESIMEQHNADPTKRIAQHNLAFEFVSLIHGSQKALVEAQQHQYRFGGQLPHITKEPEPSSGLISANTRPRSDIRLPRSVMQLSPARLLFAAGLAPTAVEGQRLVKQQGAYVAAQPGQKRGLVPGNLNWTPMKMWYPEETAKFLLDDRMLILRKGKHNVRIIELMDDDEWKSSGQTYPGEPYTGEVRRMKQEIMAQAAERGETMTMTQVNKMLKKKGREARSRVANNPEIEMPSKLEMRERTKQTRMHRDEEKAEKRAGKPNSGEDYGW</sequence>
<evidence type="ECO:0000256" key="9">
    <source>
        <dbReference type="ARBA" id="ARBA00048248"/>
    </source>
</evidence>
<dbReference type="GO" id="GO:0004831">
    <property type="term" value="F:tyrosine-tRNA ligase activity"/>
    <property type="evidence" value="ECO:0007669"/>
    <property type="project" value="UniProtKB-EC"/>
</dbReference>
<dbReference type="InterPro" id="IPR014729">
    <property type="entry name" value="Rossmann-like_a/b/a_fold"/>
</dbReference>
<dbReference type="PANTHER" id="PTHR11766">
    <property type="entry name" value="TYROSYL-TRNA SYNTHETASE"/>
    <property type="match status" value="1"/>
</dbReference>